<dbReference type="Proteomes" id="UP001107558">
    <property type="component" value="Chromosome 3"/>
</dbReference>
<dbReference type="InterPro" id="IPR013525">
    <property type="entry name" value="ABC2_TM"/>
</dbReference>
<dbReference type="InterPro" id="IPR050352">
    <property type="entry name" value="ABCG_transporters"/>
</dbReference>
<feature type="transmembrane region" description="Helical" evidence="8">
    <location>
        <begin position="579"/>
        <end position="601"/>
    </location>
</feature>
<keyword evidence="5 8" id="KW-1133">Transmembrane helix</keyword>
<evidence type="ECO:0000256" key="5">
    <source>
        <dbReference type="ARBA" id="ARBA00022989"/>
    </source>
</evidence>
<comment type="caution">
    <text evidence="10">The sequence shown here is derived from an EMBL/GenBank/DDBJ whole genome shotgun (WGS) entry which is preliminary data.</text>
</comment>
<evidence type="ECO:0000256" key="1">
    <source>
        <dbReference type="ARBA" id="ARBA00004141"/>
    </source>
</evidence>
<feature type="domain" description="ABC transporter" evidence="9">
    <location>
        <begin position="267"/>
        <end position="498"/>
    </location>
</feature>
<dbReference type="PANTHER" id="PTHR48041">
    <property type="entry name" value="ABC TRANSPORTER G FAMILY MEMBER 28"/>
    <property type="match status" value="1"/>
</dbReference>
<keyword evidence="4 8" id="KW-0812">Transmembrane</keyword>
<comment type="similarity">
    <text evidence="2">Belongs to the ABC transporter superfamily. ABCG family. Eye pigment precursor importer (TC 3.A.1.204) subfamily.</text>
</comment>
<dbReference type="EMBL" id="JADBJN010000003">
    <property type="protein sequence ID" value="KAG5671623.1"/>
    <property type="molecule type" value="Genomic_DNA"/>
</dbReference>
<feature type="transmembrane region" description="Helical" evidence="8">
    <location>
        <begin position="658"/>
        <end position="679"/>
    </location>
</feature>
<gene>
    <name evidence="10" type="ORF">PVAND_001816</name>
</gene>
<dbReference type="AlphaFoldDB" id="A0A9J6BPH8"/>
<dbReference type="InterPro" id="IPR003439">
    <property type="entry name" value="ABC_transporter-like_ATP-bd"/>
</dbReference>
<evidence type="ECO:0000256" key="6">
    <source>
        <dbReference type="ARBA" id="ARBA00023136"/>
    </source>
</evidence>
<reference evidence="10" key="1">
    <citation type="submission" date="2021-03" db="EMBL/GenBank/DDBJ databases">
        <title>Chromosome level genome of the anhydrobiotic midge Polypedilum vanderplanki.</title>
        <authorList>
            <person name="Yoshida Y."/>
            <person name="Kikawada T."/>
            <person name="Gusev O."/>
        </authorList>
    </citation>
    <scope>NUCLEOTIDE SEQUENCE</scope>
    <source>
        <strain evidence="10">NIAS01</strain>
        <tissue evidence="10">Whole body or cell culture</tissue>
    </source>
</reference>
<dbReference type="Gene3D" id="3.40.50.300">
    <property type="entry name" value="P-loop containing nucleotide triphosphate hydrolases"/>
    <property type="match status" value="1"/>
</dbReference>
<evidence type="ECO:0000256" key="3">
    <source>
        <dbReference type="ARBA" id="ARBA00022448"/>
    </source>
</evidence>
<dbReference type="OrthoDB" id="66620at2759"/>
<evidence type="ECO:0000256" key="7">
    <source>
        <dbReference type="SAM" id="MobiDB-lite"/>
    </source>
</evidence>
<dbReference type="SUPFAM" id="SSF52540">
    <property type="entry name" value="P-loop containing nucleoside triphosphate hydrolases"/>
    <property type="match status" value="1"/>
</dbReference>
<evidence type="ECO:0000256" key="4">
    <source>
        <dbReference type="ARBA" id="ARBA00022692"/>
    </source>
</evidence>
<accession>A0A9J6BPH8</accession>
<comment type="subcellular location">
    <subcellularLocation>
        <location evidence="1">Membrane</location>
        <topology evidence="1">Multi-pass membrane protein</topology>
    </subcellularLocation>
</comment>
<dbReference type="Pfam" id="PF00005">
    <property type="entry name" value="ABC_tran"/>
    <property type="match status" value="1"/>
</dbReference>
<feature type="compositionally biased region" description="Low complexity" evidence="7">
    <location>
        <begin position="130"/>
        <end position="140"/>
    </location>
</feature>
<dbReference type="InterPro" id="IPR027417">
    <property type="entry name" value="P-loop_NTPase"/>
</dbReference>
<organism evidence="10 11">
    <name type="scientific">Polypedilum vanderplanki</name>
    <name type="common">Sleeping chironomid midge</name>
    <dbReference type="NCBI Taxonomy" id="319348"/>
    <lineage>
        <taxon>Eukaryota</taxon>
        <taxon>Metazoa</taxon>
        <taxon>Ecdysozoa</taxon>
        <taxon>Arthropoda</taxon>
        <taxon>Hexapoda</taxon>
        <taxon>Insecta</taxon>
        <taxon>Pterygota</taxon>
        <taxon>Neoptera</taxon>
        <taxon>Endopterygota</taxon>
        <taxon>Diptera</taxon>
        <taxon>Nematocera</taxon>
        <taxon>Chironomoidea</taxon>
        <taxon>Chironomidae</taxon>
        <taxon>Chironominae</taxon>
        <taxon>Polypedilum</taxon>
        <taxon>Polypedilum</taxon>
    </lineage>
</organism>
<dbReference type="Pfam" id="PF01061">
    <property type="entry name" value="ABC2_membrane"/>
    <property type="match status" value="1"/>
</dbReference>
<keyword evidence="11" id="KW-1185">Reference proteome</keyword>
<dbReference type="PROSITE" id="PS50893">
    <property type="entry name" value="ABC_TRANSPORTER_2"/>
    <property type="match status" value="1"/>
</dbReference>
<dbReference type="FunFam" id="3.40.50.300:FF:001695">
    <property type="entry name" value="ATP-binding cassette sub-family G member"/>
    <property type="match status" value="1"/>
</dbReference>
<feature type="compositionally biased region" description="Basic residues" evidence="7">
    <location>
        <begin position="109"/>
        <end position="123"/>
    </location>
</feature>
<evidence type="ECO:0000256" key="2">
    <source>
        <dbReference type="ARBA" id="ARBA00005814"/>
    </source>
</evidence>
<evidence type="ECO:0000313" key="10">
    <source>
        <dbReference type="EMBL" id="KAG5671623.1"/>
    </source>
</evidence>
<evidence type="ECO:0000256" key="8">
    <source>
        <dbReference type="SAM" id="Phobius"/>
    </source>
</evidence>
<feature type="transmembrane region" description="Helical" evidence="8">
    <location>
        <begin position="621"/>
        <end position="638"/>
    </location>
</feature>
<feature type="transmembrane region" description="Helical" evidence="8">
    <location>
        <begin position="729"/>
        <end position="751"/>
    </location>
</feature>
<dbReference type="GO" id="GO:0005886">
    <property type="term" value="C:plasma membrane"/>
    <property type="evidence" value="ECO:0007669"/>
    <property type="project" value="TreeGrafter"/>
</dbReference>
<dbReference type="GO" id="GO:0140359">
    <property type="term" value="F:ABC-type transporter activity"/>
    <property type="evidence" value="ECO:0007669"/>
    <property type="project" value="InterPro"/>
</dbReference>
<sequence>MEMNTYREERRYSVPQGAHMPQMQLPPASEDLHAWSIYRQNLNSDFTDSALGSSDKSPLPYGNFQLRDTTVHSILNHPRYGPKSPLGSNMYTYLKFGLPRVFPPNGSQRSHRNGAHQRSRGRINRGFNRDSGGVSSGYDSSDNETTRGRMPPNLRKYRSESDFRTMNMMQQQHPSSRPSSRMHNNIPVTALKQPNSRASIAGTHINHYNGNNHTHSRYNHNRSHSEADLLGGEMVYEYDSRVYGETRDPRMRMEQYSGISRRHSSTLIYPNIQIHCLDVDEIRGASLQAKAGDLFAIMATSNREGTALIETIAGLRERLGGEILINGQQVSRSMLKQLCGYVPALEIASLDPRMSVQNTLTYHAALKGPLDKSDIKERIDILVEDLGLTAVRSSCISSLTHSEKQRLNVACQLLTQCSVLVLDQTTNNMDIFDTFFLVEYLRQWCSSRICIMTLQPPTFEILSMCSGVLLLSGGRTIFSGNRADLPRHMGQLGYPSPPYKNPADYYLDLVTLDDLSAAALLESSARIESLANAWDRMNSEPPLAAPLTSLPDPTKSAGVFRQIGTLCKRYISYKQPGSLLTWISRLIIAAVLSLCLGGIFWDIPSTDPLLTYNDRLGYHHTVMTITLWPLLLLIIRDIQDDRRQAEKDIHLQLYGRTVYIFVQSILSVIPSLCIWIAYLLPAHTMAGLYVYTASNDAGIYLYMGYMILYLMTMQTLALFVSHFLAPRKIVASLFTLLIMLIVNVSVGGYFIHPSNIPEFIKWLEYASPQKWTLPLFAKDEYSDETIANSGAMQLCRNKHVQRQEIIVQQPCKINGSEILLDFSLQPHQHVLDSSDIYISTLIGMLIACIGLFLLTAISFIANISRIFRNKNKRR</sequence>
<dbReference type="GO" id="GO:0016887">
    <property type="term" value="F:ATP hydrolysis activity"/>
    <property type="evidence" value="ECO:0007669"/>
    <property type="project" value="InterPro"/>
</dbReference>
<dbReference type="GO" id="GO:0005524">
    <property type="term" value="F:ATP binding"/>
    <property type="evidence" value="ECO:0007669"/>
    <property type="project" value="InterPro"/>
</dbReference>
<keyword evidence="3" id="KW-0813">Transport</keyword>
<keyword evidence="6 8" id="KW-0472">Membrane</keyword>
<name>A0A9J6BPH8_POLVA</name>
<feature type="transmembrane region" description="Helical" evidence="8">
    <location>
        <begin position="699"/>
        <end position="720"/>
    </location>
</feature>
<dbReference type="PANTHER" id="PTHR48041:SF89">
    <property type="entry name" value="FI03229P"/>
    <property type="match status" value="1"/>
</dbReference>
<feature type="region of interest" description="Disordered" evidence="7">
    <location>
        <begin position="102"/>
        <end position="155"/>
    </location>
</feature>
<proteinExistence type="inferred from homology"/>
<feature type="transmembrane region" description="Helical" evidence="8">
    <location>
        <begin position="836"/>
        <end position="864"/>
    </location>
</feature>
<protein>
    <recommendedName>
        <fullName evidence="9">ABC transporter domain-containing protein</fullName>
    </recommendedName>
</protein>
<evidence type="ECO:0000259" key="9">
    <source>
        <dbReference type="PROSITE" id="PS50893"/>
    </source>
</evidence>
<evidence type="ECO:0000313" key="11">
    <source>
        <dbReference type="Proteomes" id="UP001107558"/>
    </source>
</evidence>